<evidence type="ECO:0000256" key="1">
    <source>
        <dbReference type="ARBA" id="ARBA00022490"/>
    </source>
</evidence>
<organism evidence="3">
    <name type="scientific">invertebrate metagenome</name>
    <dbReference type="NCBI Taxonomy" id="1711999"/>
    <lineage>
        <taxon>unclassified sequences</taxon>
        <taxon>metagenomes</taxon>
        <taxon>organismal metagenomes</taxon>
    </lineage>
</organism>
<dbReference type="Pfam" id="PF01668">
    <property type="entry name" value="SmpB"/>
    <property type="match status" value="1"/>
</dbReference>
<dbReference type="InterPro" id="IPR023620">
    <property type="entry name" value="SmpB"/>
</dbReference>
<dbReference type="PANTHER" id="PTHR30308:SF2">
    <property type="entry name" value="SSRA-BINDING PROTEIN"/>
    <property type="match status" value="1"/>
</dbReference>
<accession>A0A484H7E3</accession>
<dbReference type="GO" id="GO:0005829">
    <property type="term" value="C:cytosol"/>
    <property type="evidence" value="ECO:0007669"/>
    <property type="project" value="TreeGrafter"/>
</dbReference>
<proteinExistence type="inferred from homology"/>
<evidence type="ECO:0000256" key="2">
    <source>
        <dbReference type="ARBA" id="ARBA00022884"/>
    </source>
</evidence>
<reference evidence="3" key="1">
    <citation type="submission" date="2018-10" db="EMBL/GenBank/DDBJ databases">
        <authorList>
            <person name="Gruber-Vodicka H."/>
            <person name="Jaeckle O."/>
        </authorList>
    </citation>
    <scope>NUCLEOTIDE SEQUENCE</scope>
</reference>
<dbReference type="NCBIfam" id="NF003843">
    <property type="entry name" value="PRK05422.1"/>
    <property type="match status" value="1"/>
</dbReference>
<gene>
    <name evidence="3" type="ORF">RIEGSTA812A_PEG_136</name>
</gene>
<keyword evidence="2" id="KW-0694">RNA-binding</keyword>
<name>A0A484H7E3_9ZZZZ</name>
<dbReference type="PANTHER" id="PTHR30308">
    <property type="entry name" value="TMRNA-BINDING COMPONENT OF TRANS-TRANSLATION TAGGING COMPLEX"/>
    <property type="match status" value="1"/>
</dbReference>
<sequence>MSRKRNGGVKFISHGTVSENRRARYEYSIESAIDAGLVLVGSEVKSLRLGRCTITECYAGLQKNEFYLFNAYIPEYQGGANLHFGHEARRPRKLLLHRREIRRLYGVIARSGMTLVPLVVYFNNRGLAKVRLGLARGRKLMDKRDLKKKRDWQREKARVLRDKNHY</sequence>
<dbReference type="CDD" id="cd09294">
    <property type="entry name" value="SmpB"/>
    <property type="match status" value="1"/>
</dbReference>
<keyword evidence="1" id="KW-0963">Cytoplasm</keyword>
<dbReference type="AlphaFoldDB" id="A0A484H7E3"/>
<dbReference type="SUPFAM" id="SSF74982">
    <property type="entry name" value="Small protein B (SmpB)"/>
    <property type="match status" value="1"/>
</dbReference>
<dbReference type="InterPro" id="IPR020081">
    <property type="entry name" value="SsrA-bd_prot_CS"/>
</dbReference>
<protein>
    <submittedName>
        <fullName evidence="3">TmRNA-binding protein SmpB</fullName>
    </submittedName>
</protein>
<dbReference type="PROSITE" id="PS01317">
    <property type="entry name" value="SSRP"/>
    <property type="match status" value="1"/>
</dbReference>
<evidence type="ECO:0000313" key="3">
    <source>
        <dbReference type="EMBL" id="VBB68663.1"/>
    </source>
</evidence>
<dbReference type="GO" id="GO:0070930">
    <property type="term" value="P:trans-translation-dependent protein tagging"/>
    <property type="evidence" value="ECO:0007669"/>
    <property type="project" value="TreeGrafter"/>
</dbReference>
<dbReference type="InterPro" id="IPR000037">
    <property type="entry name" value="SsrA-bd_prot"/>
</dbReference>
<dbReference type="Gene3D" id="2.40.280.10">
    <property type="match status" value="1"/>
</dbReference>
<dbReference type="EMBL" id="LR026963">
    <property type="protein sequence ID" value="VBB68663.1"/>
    <property type="molecule type" value="Genomic_DNA"/>
</dbReference>
<dbReference type="HAMAP" id="MF_00023">
    <property type="entry name" value="SmpB"/>
    <property type="match status" value="1"/>
</dbReference>
<dbReference type="NCBIfam" id="TIGR00086">
    <property type="entry name" value="smpB"/>
    <property type="match status" value="1"/>
</dbReference>
<dbReference type="GO" id="GO:0003723">
    <property type="term" value="F:RNA binding"/>
    <property type="evidence" value="ECO:0007669"/>
    <property type="project" value="UniProtKB-KW"/>
</dbReference>